<dbReference type="RefSeq" id="WP_120275090.1">
    <property type="nucleotide sequence ID" value="NZ_RAPN01000004.1"/>
</dbReference>
<dbReference type="Proteomes" id="UP000283387">
    <property type="component" value="Unassembled WGS sequence"/>
</dbReference>
<reference evidence="1 2" key="1">
    <citation type="submission" date="2018-09" db="EMBL/GenBank/DDBJ databases">
        <title>Genomic Encyclopedia of Archaeal and Bacterial Type Strains, Phase II (KMG-II): from individual species to whole genera.</title>
        <authorList>
            <person name="Goeker M."/>
        </authorList>
    </citation>
    <scope>NUCLEOTIDE SEQUENCE [LARGE SCALE GENOMIC DNA]</scope>
    <source>
        <strain evidence="1 2">DSM 27148</strain>
    </source>
</reference>
<proteinExistence type="predicted"/>
<accession>A0A419VW71</accession>
<gene>
    <name evidence="1" type="ORF">BC643_4084</name>
</gene>
<dbReference type="EMBL" id="RAPN01000004">
    <property type="protein sequence ID" value="RKD86393.1"/>
    <property type="molecule type" value="Genomic_DNA"/>
</dbReference>
<evidence type="ECO:0000313" key="1">
    <source>
        <dbReference type="EMBL" id="RKD86393.1"/>
    </source>
</evidence>
<name>A0A419VW71_9BACT</name>
<dbReference type="OrthoDB" id="345849at2"/>
<protein>
    <submittedName>
        <fullName evidence="1">Uncharacterized protein</fullName>
    </submittedName>
</protein>
<sequence length="215" mass="26334">MIVSSDKEYIESKLIRQGKSSIKKEFIQFANWMVLTYSISPLNVTYEIIEVTKRPRVMIILEREKEKNAFYRDMYFLDSEKEKTIVNWLKTNLGSKLDLDNLFIVIKDFESIAKDEANNLIPEYRIEELIKNLDINDLWKIFRLWYDTTFFFYTDKQIEEYSKKGIEKYLADCYFDLLKEYDEFDYIKREDFKIKLDSKENFDNNYQSNWFYYTR</sequence>
<organism evidence="1 2">
    <name type="scientific">Mangrovibacterium diazotrophicum</name>
    <dbReference type="NCBI Taxonomy" id="1261403"/>
    <lineage>
        <taxon>Bacteria</taxon>
        <taxon>Pseudomonadati</taxon>
        <taxon>Bacteroidota</taxon>
        <taxon>Bacteroidia</taxon>
        <taxon>Marinilabiliales</taxon>
        <taxon>Prolixibacteraceae</taxon>
        <taxon>Mangrovibacterium</taxon>
    </lineage>
</organism>
<keyword evidence="2" id="KW-1185">Reference proteome</keyword>
<comment type="caution">
    <text evidence="1">The sequence shown here is derived from an EMBL/GenBank/DDBJ whole genome shotgun (WGS) entry which is preliminary data.</text>
</comment>
<dbReference type="AlphaFoldDB" id="A0A419VW71"/>
<evidence type="ECO:0000313" key="2">
    <source>
        <dbReference type="Proteomes" id="UP000283387"/>
    </source>
</evidence>